<keyword evidence="3" id="KW-0812">Transmembrane</keyword>
<dbReference type="Proteomes" id="UP001652625">
    <property type="component" value="Chromosome 13"/>
</dbReference>
<dbReference type="OrthoDB" id="6021377at2759"/>
<dbReference type="PANTHER" id="PTHR11256">
    <property type="entry name" value="BCL-2 RELATED"/>
    <property type="match status" value="1"/>
</dbReference>
<comment type="similarity">
    <text evidence="1">Belongs to the Bcl-2 family.</text>
</comment>
<dbReference type="GeneID" id="101237999"/>
<evidence type="ECO:0000256" key="2">
    <source>
        <dbReference type="ARBA" id="ARBA00022703"/>
    </source>
</evidence>
<dbReference type="GO" id="GO:0005741">
    <property type="term" value="C:mitochondrial outer membrane"/>
    <property type="evidence" value="ECO:0007669"/>
    <property type="project" value="TreeGrafter"/>
</dbReference>
<evidence type="ECO:0000313" key="5">
    <source>
        <dbReference type="EMBL" id="ABS84172.1"/>
    </source>
</evidence>
<feature type="transmembrane region" description="Helical" evidence="3">
    <location>
        <begin position="182"/>
        <end position="203"/>
    </location>
</feature>
<dbReference type="SMART" id="SM00337">
    <property type="entry name" value="BCL"/>
    <property type="match status" value="1"/>
</dbReference>
<dbReference type="SUPFAM" id="SSF56854">
    <property type="entry name" value="Bcl-2 inhibitors of programmed cell death"/>
    <property type="match status" value="1"/>
</dbReference>
<reference evidence="5" key="1">
    <citation type="submission" date="2007-07" db="EMBL/GenBank/DDBJ databases">
        <title>Bcl-2 Family Proteins in Hydra vulgaris.</title>
        <authorList>
            <person name="Boettger A."/>
            <person name="Lasi M."/>
            <person name="David C.N."/>
        </authorList>
    </citation>
    <scope>NUCLEOTIDE SEQUENCE</scope>
</reference>
<dbReference type="InterPro" id="IPR026298">
    <property type="entry name" value="Bcl-2_fam"/>
</dbReference>
<keyword evidence="3" id="KW-1133">Transmembrane helix</keyword>
<dbReference type="Gene3D" id="1.10.437.10">
    <property type="entry name" value="Blc2-like"/>
    <property type="match status" value="1"/>
</dbReference>
<evidence type="ECO:0000259" key="4">
    <source>
        <dbReference type="SMART" id="SM00337"/>
    </source>
</evidence>
<gene>
    <name evidence="7" type="primary">LOC101237999</name>
</gene>
<evidence type="ECO:0000256" key="3">
    <source>
        <dbReference type="SAM" id="Phobius"/>
    </source>
</evidence>
<reference evidence="7" key="2">
    <citation type="submission" date="2025-05" db="UniProtKB">
        <authorList>
            <consortium name="RefSeq"/>
        </authorList>
    </citation>
    <scope>IDENTIFICATION</scope>
</reference>
<dbReference type="GO" id="GO:0042981">
    <property type="term" value="P:regulation of apoptotic process"/>
    <property type="evidence" value="ECO:0007669"/>
    <property type="project" value="InterPro"/>
</dbReference>
<dbReference type="GO" id="GO:0001836">
    <property type="term" value="P:release of cytochrome c from mitochondria"/>
    <property type="evidence" value="ECO:0007669"/>
    <property type="project" value="TreeGrafter"/>
</dbReference>
<dbReference type="InterPro" id="IPR002475">
    <property type="entry name" value="Bcl2-like"/>
</dbReference>
<evidence type="ECO:0000313" key="7">
    <source>
        <dbReference type="RefSeq" id="NP_001296712.1"/>
    </source>
</evidence>
<feature type="domain" description="Bcl-2 Bcl-2 homology region 1-3" evidence="4">
    <location>
        <begin position="71"/>
        <end position="169"/>
    </location>
</feature>
<evidence type="ECO:0000256" key="1">
    <source>
        <dbReference type="ARBA" id="ARBA00009458"/>
    </source>
</evidence>
<dbReference type="EMBL" id="EU035763">
    <property type="protein sequence ID" value="ABS84172.1"/>
    <property type="molecule type" value="mRNA"/>
</dbReference>
<proteinExistence type="evidence at transcript level"/>
<protein>
    <submittedName>
        <fullName evidence="5">Bcl-2-like 5</fullName>
    </submittedName>
    <submittedName>
        <fullName evidence="7">Uncharacterized LOC101237999</fullName>
    </submittedName>
</protein>
<sequence>MTTNSFSNVLCNLETPCNKNVEPCDKKNIENTLNNEIKLSKTYIDSLLVATYVVKKRIGIQQKYNKIGEKVFELCLELVSKHETFFNNLTNELNISRDNIKEVIKIVLRNVLKDSINFGRITSILAVCMIVSEHCYKNESMSDKVCLIVETTAEIIYENRKWFEANGAWDGLMKYFFNPTDYFWKGFVVTTVGLGAMAGLLYAKS</sequence>
<dbReference type="GO" id="GO:0097192">
    <property type="term" value="P:extrinsic apoptotic signaling pathway in absence of ligand"/>
    <property type="evidence" value="ECO:0007669"/>
    <property type="project" value="TreeGrafter"/>
</dbReference>
<evidence type="ECO:0000313" key="6">
    <source>
        <dbReference type="Proteomes" id="UP001652625"/>
    </source>
</evidence>
<dbReference type="GO" id="GO:0051400">
    <property type="term" value="F:BH domain binding"/>
    <property type="evidence" value="ECO:0007669"/>
    <property type="project" value="TreeGrafter"/>
</dbReference>
<accession>A7LM79</accession>
<dbReference type="InterPro" id="IPR036834">
    <property type="entry name" value="Bcl-2-like_sf"/>
</dbReference>
<dbReference type="CDD" id="cd06845">
    <property type="entry name" value="Bcl-2_like"/>
    <property type="match status" value="1"/>
</dbReference>
<name>A7LM79_HYDVU</name>
<dbReference type="RefSeq" id="NP_001296712.1">
    <property type="nucleotide sequence ID" value="NM_001309783.1"/>
</dbReference>
<organism evidence="5">
    <name type="scientific">Hydra vulgaris</name>
    <name type="common">Hydra</name>
    <name type="synonym">Hydra attenuata</name>
    <dbReference type="NCBI Taxonomy" id="6087"/>
    <lineage>
        <taxon>Eukaryota</taxon>
        <taxon>Metazoa</taxon>
        <taxon>Cnidaria</taxon>
        <taxon>Hydrozoa</taxon>
        <taxon>Hydroidolina</taxon>
        <taxon>Anthoathecata</taxon>
        <taxon>Aplanulata</taxon>
        <taxon>Hydridae</taxon>
        <taxon>Hydra</taxon>
    </lineage>
</organism>
<dbReference type="Pfam" id="PF00452">
    <property type="entry name" value="Bcl-2"/>
    <property type="match status" value="1"/>
</dbReference>
<dbReference type="PROSITE" id="PS50062">
    <property type="entry name" value="BCL2_FAMILY"/>
    <property type="match status" value="1"/>
</dbReference>
<dbReference type="AlphaFoldDB" id="A7LM79"/>
<keyword evidence="3" id="KW-0472">Membrane</keyword>
<dbReference type="GO" id="GO:0008630">
    <property type="term" value="P:intrinsic apoptotic signaling pathway in response to DNA damage"/>
    <property type="evidence" value="ECO:0007669"/>
    <property type="project" value="TreeGrafter"/>
</dbReference>
<dbReference type="InterPro" id="IPR046371">
    <property type="entry name" value="Bcl-2_BH1-3"/>
</dbReference>
<keyword evidence="2" id="KW-0053">Apoptosis</keyword>
<dbReference type="KEGG" id="hmg:101237999"/>
<keyword evidence="6" id="KW-1185">Reference proteome</keyword>